<dbReference type="GO" id="GO:0005634">
    <property type="term" value="C:nucleus"/>
    <property type="evidence" value="ECO:0007669"/>
    <property type="project" value="TreeGrafter"/>
</dbReference>
<reference evidence="5" key="1">
    <citation type="submission" date="2012-12" db="EMBL/GenBank/DDBJ databases">
        <authorList>
            <person name="Hellsten U."/>
            <person name="Grimwood J."/>
            <person name="Chapman J.A."/>
            <person name="Shapiro H."/>
            <person name="Aerts A."/>
            <person name="Otillar R.P."/>
            <person name="Terry A.Y."/>
            <person name="Boore J.L."/>
            <person name="Simakov O."/>
            <person name="Marletaz F."/>
            <person name="Cho S.-J."/>
            <person name="Edsinger-Gonzales E."/>
            <person name="Havlak P."/>
            <person name="Kuo D.-H."/>
            <person name="Larsson T."/>
            <person name="Lv J."/>
            <person name="Arendt D."/>
            <person name="Savage R."/>
            <person name="Osoegawa K."/>
            <person name="de Jong P."/>
            <person name="Lindberg D.R."/>
            <person name="Seaver E.C."/>
            <person name="Weisblat D.A."/>
            <person name="Putnam N.H."/>
            <person name="Grigoriev I.V."/>
            <person name="Rokhsar D.S."/>
        </authorList>
    </citation>
    <scope>NUCLEOTIDE SEQUENCE</scope>
    <source>
        <strain evidence="5">I ESC-2004</strain>
    </source>
</reference>
<dbReference type="SMART" id="SM00099">
    <property type="entry name" value="btg1"/>
    <property type="match status" value="1"/>
</dbReference>
<comment type="similarity">
    <text evidence="1">Belongs to the BTG family.</text>
</comment>
<gene>
    <name evidence="3" type="ORF">CAPTEDRAFT_151289</name>
</gene>
<dbReference type="EMBL" id="KB304010">
    <property type="protein sequence ID" value="ELU02474.1"/>
    <property type="molecule type" value="Genomic_DNA"/>
</dbReference>
<dbReference type="Pfam" id="PF07742">
    <property type="entry name" value="BTG"/>
    <property type="match status" value="1"/>
</dbReference>
<dbReference type="OrthoDB" id="19928at2759"/>
<evidence type="ECO:0000313" key="4">
    <source>
        <dbReference type="EnsemblMetazoa" id="CapteP151289"/>
    </source>
</evidence>
<sequence length="184" mass="20418">MLDEVDSAVGFMAKILSTNMNSDRMDTFKEMLQVAMLDHYQNHWFPEKPMKGSGYRCIRIVNNKMDPLVARAGAVVGLNEEALLGILPPEFTLWVDPREVSYRIGEEGSIGVLFGEEADRLSDNSSNTSRTPSPPIVITAPDNASLAQLASQEFLQQQCRLQHLRASSPSSGAGSWDNYMTNYC</sequence>
<reference evidence="3 5" key="2">
    <citation type="journal article" date="2013" name="Nature">
        <title>Insights into bilaterian evolution from three spiralian genomes.</title>
        <authorList>
            <person name="Simakov O."/>
            <person name="Marletaz F."/>
            <person name="Cho S.J."/>
            <person name="Edsinger-Gonzales E."/>
            <person name="Havlak P."/>
            <person name="Hellsten U."/>
            <person name="Kuo D.H."/>
            <person name="Larsson T."/>
            <person name="Lv J."/>
            <person name="Arendt D."/>
            <person name="Savage R."/>
            <person name="Osoegawa K."/>
            <person name="de Jong P."/>
            <person name="Grimwood J."/>
            <person name="Chapman J.A."/>
            <person name="Shapiro H."/>
            <person name="Aerts A."/>
            <person name="Otillar R.P."/>
            <person name="Terry A.Y."/>
            <person name="Boore J.L."/>
            <person name="Grigoriev I.V."/>
            <person name="Lindberg D.R."/>
            <person name="Seaver E.C."/>
            <person name="Weisblat D.A."/>
            <person name="Putnam N.H."/>
            <person name="Rokhsar D.S."/>
        </authorList>
    </citation>
    <scope>NUCLEOTIDE SEQUENCE</scope>
    <source>
        <strain evidence="3 5">I ESC-2004</strain>
    </source>
</reference>
<dbReference type="PROSITE" id="PS00960">
    <property type="entry name" value="BTG_1"/>
    <property type="match status" value="1"/>
</dbReference>
<reference evidence="4" key="3">
    <citation type="submission" date="2015-06" db="UniProtKB">
        <authorList>
            <consortium name="EnsemblMetazoa"/>
        </authorList>
    </citation>
    <scope>IDENTIFICATION</scope>
</reference>
<dbReference type="HOGENOM" id="CLU_079660_4_0_1"/>
<dbReference type="Proteomes" id="UP000014760">
    <property type="component" value="Unassembled WGS sequence"/>
</dbReference>
<dbReference type="STRING" id="283909.R7U945"/>
<dbReference type="GO" id="GO:0008285">
    <property type="term" value="P:negative regulation of cell population proliferation"/>
    <property type="evidence" value="ECO:0007669"/>
    <property type="project" value="TreeGrafter"/>
</dbReference>
<evidence type="ECO:0000256" key="1">
    <source>
        <dbReference type="ARBA" id="ARBA00007989"/>
    </source>
</evidence>
<evidence type="ECO:0000313" key="3">
    <source>
        <dbReference type="EMBL" id="ELU02474.1"/>
    </source>
</evidence>
<dbReference type="PANTHER" id="PTHR22978">
    <property type="entry name" value="B-CELL TRANSLOCATION GENE"/>
    <property type="match status" value="1"/>
</dbReference>
<dbReference type="PANTHER" id="PTHR22978:SF22">
    <property type="entry name" value="BTG FAMILY PROTEIN"/>
    <property type="match status" value="1"/>
</dbReference>
<proteinExistence type="inferred from homology"/>
<dbReference type="Gene3D" id="3.90.640.90">
    <property type="entry name" value="Anti-proliferative protein, N-terminal domain"/>
    <property type="match status" value="1"/>
</dbReference>
<feature type="domain" description="Anti-proliferative protein" evidence="2">
    <location>
        <begin position="40"/>
        <end position="60"/>
    </location>
</feature>
<name>R7U945_CAPTE</name>
<dbReference type="InterPro" id="IPR036054">
    <property type="entry name" value="BTG-like_sf"/>
</dbReference>
<accession>R7U945</accession>
<protein>
    <recommendedName>
        <fullName evidence="2">Anti-proliferative protein domain-containing protein</fullName>
    </recommendedName>
</protein>
<dbReference type="InterPro" id="IPR033332">
    <property type="entry name" value="BTG"/>
</dbReference>
<dbReference type="EMBL" id="AMQN01008807">
    <property type="status" value="NOT_ANNOTATED_CDS"/>
    <property type="molecule type" value="Genomic_DNA"/>
</dbReference>
<dbReference type="EnsemblMetazoa" id="CapteT151289">
    <property type="protein sequence ID" value="CapteP151289"/>
    <property type="gene ID" value="CapteG151289"/>
</dbReference>
<dbReference type="SUPFAM" id="SSF160696">
    <property type="entry name" value="BTG domain-like"/>
    <property type="match status" value="1"/>
</dbReference>
<dbReference type="InterPro" id="IPR002087">
    <property type="entry name" value="Anti_prolifrtn"/>
</dbReference>
<dbReference type="AlphaFoldDB" id="R7U945"/>
<dbReference type="GO" id="GO:0005737">
    <property type="term" value="C:cytoplasm"/>
    <property type="evidence" value="ECO:0007669"/>
    <property type="project" value="TreeGrafter"/>
</dbReference>
<dbReference type="OMA" id="SHWFPDK"/>
<keyword evidence="5" id="KW-1185">Reference proteome</keyword>
<dbReference type="PRINTS" id="PR00310">
    <property type="entry name" value="ANTIPRLFBTG1"/>
</dbReference>
<evidence type="ECO:0000313" key="5">
    <source>
        <dbReference type="Proteomes" id="UP000014760"/>
    </source>
</evidence>
<evidence type="ECO:0000259" key="2">
    <source>
        <dbReference type="PROSITE" id="PS00960"/>
    </source>
</evidence>
<organism evidence="3">
    <name type="scientific">Capitella teleta</name>
    <name type="common">Polychaete worm</name>
    <dbReference type="NCBI Taxonomy" id="283909"/>
    <lineage>
        <taxon>Eukaryota</taxon>
        <taxon>Metazoa</taxon>
        <taxon>Spiralia</taxon>
        <taxon>Lophotrochozoa</taxon>
        <taxon>Annelida</taxon>
        <taxon>Polychaeta</taxon>
        <taxon>Sedentaria</taxon>
        <taxon>Scolecida</taxon>
        <taxon>Capitellidae</taxon>
        <taxon>Capitella</taxon>
    </lineage>
</organism>